<name>A0ABV2SMY1_9GAMM</name>
<gene>
    <name evidence="2" type="ORF">V5J35_004312</name>
</gene>
<evidence type="ECO:0000313" key="2">
    <source>
        <dbReference type="EMBL" id="MET4759120.1"/>
    </source>
</evidence>
<organism evidence="2 3">
    <name type="scientific">Endozoicomonas lisbonensis</name>
    <dbReference type="NCBI Taxonomy" id="3120522"/>
    <lineage>
        <taxon>Bacteria</taxon>
        <taxon>Pseudomonadati</taxon>
        <taxon>Pseudomonadota</taxon>
        <taxon>Gammaproteobacteria</taxon>
        <taxon>Oceanospirillales</taxon>
        <taxon>Endozoicomonadaceae</taxon>
        <taxon>Endozoicomonas</taxon>
    </lineage>
</organism>
<evidence type="ECO:0000256" key="1">
    <source>
        <dbReference type="SAM" id="Coils"/>
    </source>
</evidence>
<feature type="coiled-coil region" evidence="1">
    <location>
        <begin position="116"/>
        <end position="143"/>
    </location>
</feature>
<dbReference type="EMBL" id="JBEWTB010000002">
    <property type="protein sequence ID" value="MET4759120.1"/>
    <property type="molecule type" value="Genomic_DNA"/>
</dbReference>
<keyword evidence="3" id="KW-1185">Reference proteome</keyword>
<keyword evidence="1" id="KW-0175">Coiled coil</keyword>
<protein>
    <recommendedName>
        <fullName evidence="4">Secreted protein</fullName>
    </recommendedName>
</protein>
<reference evidence="2 3" key="1">
    <citation type="submission" date="2024-06" db="EMBL/GenBank/DDBJ databases">
        <title>Genomic Encyclopedia of Type Strains, Phase V (KMG-V): Genome sequencing to study the core and pangenomes of soil and plant-associated prokaryotes.</title>
        <authorList>
            <person name="Whitman W."/>
        </authorList>
    </citation>
    <scope>NUCLEOTIDE SEQUENCE [LARGE SCALE GENOMIC DNA]</scope>
    <source>
        <strain evidence="2 3">NE40</strain>
    </source>
</reference>
<comment type="caution">
    <text evidence="2">The sequence shown here is derived from an EMBL/GenBank/DDBJ whole genome shotgun (WGS) entry which is preliminary data.</text>
</comment>
<proteinExistence type="predicted"/>
<evidence type="ECO:0008006" key="4">
    <source>
        <dbReference type="Google" id="ProtNLM"/>
    </source>
</evidence>
<accession>A0ABV2SMY1</accession>
<dbReference type="Proteomes" id="UP001549366">
    <property type="component" value="Unassembled WGS sequence"/>
</dbReference>
<evidence type="ECO:0000313" key="3">
    <source>
        <dbReference type="Proteomes" id="UP001549366"/>
    </source>
</evidence>
<sequence>MVIRQSSVRSKVFNRKNSFLVSLLLFTTGHVLANINLPYTPNFENNSRVRTMDGATCEARTAQATVQMGVYDTGNSLNQYDQINPIDSRDRDRGVYAQIAIPLDLGGGRQPDCSYFQQIMEENAELDLQLKRLEVELKMNRLKKMQQVDGNNTFSE</sequence>